<dbReference type="Proteomes" id="UP000050996">
    <property type="component" value="Unassembled WGS sequence"/>
</dbReference>
<keyword evidence="3" id="KW-1185">Reference proteome</keyword>
<keyword evidence="1" id="KW-0472">Membrane</keyword>
<feature type="transmembrane region" description="Helical" evidence="1">
    <location>
        <begin position="5"/>
        <end position="25"/>
    </location>
</feature>
<dbReference type="STRING" id="1637975.AN957_16365"/>
<evidence type="ECO:0000313" key="3">
    <source>
        <dbReference type="Proteomes" id="UP000050996"/>
    </source>
</evidence>
<comment type="caution">
    <text evidence="2">The sequence shown here is derived from an EMBL/GenBank/DDBJ whole genome shotgun (WGS) entry which is preliminary data.</text>
</comment>
<organism evidence="2 3">
    <name type="scientific">Cytobacillus solani</name>
    <dbReference type="NCBI Taxonomy" id="1637975"/>
    <lineage>
        <taxon>Bacteria</taxon>
        <taxon>Bacillati</taxon>
        <taxon>Bacillota</taxon>
        <taxon>Bacilli</taxon>
        <taxon>Bacillales</taxon>
        <taxon>Bacillaceae</taxon>
        <taxon>Cytobacillus</taxon>
    </lineage>
</organism>
<reference evidence="2 3" key="1">
    <citation type="submission" date="2015-09" db="EMBL/GenBank/DDBJ databases">
        <title>Genome sequencing project for genomic taxonomy and phylogenomics of Bacillus-like bacteria.</title>
        <authorList>
            <person name="Liu B."/>
            <person name="Wang J."/>
            <person name="Zhu Y."/>
            <person name="Liu G."/>
            <person name="Chen Q."/>
            <person name="Chen Z."/>
            <person name="Lan J."/>
            <person name="Che J."/>
            <person name="Ge C."/>
            <person name="Shi H."/>
            <person name="Pan Z."/>
            <person name="Liu X."/>
        </authorList>
    </citation>
    <scope>NUCLEOTIDE SEQUENCE [LARGE SCALE GENOMIC DNA]</scope>
    <source>
        <strain evidence="2 3">FJAT-18043</strain>
    </source>
</reference>
<dbReference type="PATRIC" id="fig|1637975.4.peg.3184"/>
<feature type="transmembrane region" description="Helical" evidence="1">
    <location>
        <begin position="37"/>
        <end position="55"/>
    </location>
</feature>
<evidence type="ECO:0000313" key="2">
    <source>
        <dbReference type="EMBL" id="KQL19984.1"/>
    </source>
</evidence>
<keyword evidence="1" id="KW-0812">Transmembrane</keyword>
<accession>A0A0Q3QQV7</accession>
<gene>
    <name evidence="2" type="ORF">AN957_16365</name>
</gene>
<sequence>MKRSYVGVAVLAFILFLNIIFTQYMVHQFFYENYVNTLIFCGLNIVLFPIALFAYKKMKNVKA</sequence>
<name>A0A0Q3QQV7_9BACI</name>
<dbReference type="RefSeq" id="WP_053476519.1">
    <property type="nucleotide sequence ID" value="NZ_CP041305.1"/>
</dbReference>
<keyword evidence="1" id="KW-1133">Transmembrane helix</keyword>
<protein>
    <submittedName>
        <fullName evidence="2">Uncharacterized protein</fullName>
    </submittedName>
</protein>
<proteinExistence type="predicted"/>
<dbReference type="EMBL" id="LJIX01000006">
    <property type="protein sequence ID" value="KQL19984.1"/>
    <property type="molecule type" value="Genomic_DNA"/>
</dbReference>
<evidence type="ECO:0000256" key="1">
    <source>
        <dbReference type="SAM" id="Phobius"/>
    </source>
</evidence>
<dbReference type="AlphaFoldDB" id="A0A0Q3QQV7"/>